<dbReference type="InterPro" id="IPR051259">
    <property type="entry name" value="rRNA_Methyltransferase"/>
</dbReference>
<name>A0A9X1V777_9BACL</name>
<evidence type="ECO:0000256" key="2">
    <source>
        <dbReference type="ARBA" id="ARBA00022603"/>
    </source>
</evidence>
<keyword evidence="3 5" id="KW-0808">Transferase</keyword>
<feature type="domain" description="RNA 2-O ribose methyltransferase substrate binding" evidence="4">
    <location>
        <begin position="31"/>
        <end position="106"/>
    </location>
</feature>
<evidence type="ECO:0000256" key="1">
    <source>
        <dbReference type="ARBA" id="ARBA00007228"/>
    </source>
</evidence>
<protein>
    <submittedName>
        <fullName evidence="5">23S rRNA (Uridine(2479)-2'-O)-methyltransferase</fullName>
        <ecNumber evidence="5">2.1.1.208</ecNumber>
    </submittedName>
</protein>
<dbReference type="InterPro" id="IPR053888">
    <property type="entry name" value="MRM3-like_sub_bind"/>
</dbReference>
<dbReference type="InterPro" id="IPR029028">
    <property type="entry name" value="Alpha/beta_knot_MTases"/>
</dbReference>
<dbReference type="GO" id="GO:0006396">
    <property type="term" value="P:RNA processing"/>
    <property type="evidence" value="ECO:0007669"/>
    <property type="project" value="InterPro"/>
</dbReference>
<reference evidence="5" key="1">
    <citation type="submission" date="2022-03" db="EMBL/GenBank/DDBJ databases">
        <title>Draft Genome Sequence of Firmicute Strain S0AB, a Heterotrophic Iron/Sulfur-Oxidizing Extreme Acidophile.</title>
        <authorList>
            <person name="Vergara E."/>
            <person name="Pakostova E."/>
            <person name="Johnson D.B."/>
            <person name="Holmes D.S."/>
        </authorList>
    </citation>
    <scope>NUCLEOTIDE SEQUENCE</scope>
    <source>
        <strain evidence="5">S0AB</strain>
    </source>
</reference>
<dbReference type="RefSeq" id="WP_241711664.1">
    <property type="nucleotide sequence ID" value="NZ_JALBUF010000001.1"/>
</dbReference>
<dbReference type="GO" id="GO:0003723">
    <property type="term" value="F:RNA binding"/>
    <property type="evidence" value="ECO:0007669"/>
    <property type="project" value="InterPro"/>
</dbReference>
<sequence>MEYITSAHNPRVKAWAALKERKYREQSGTYLVEGLRSVHTYLESRAHIVSLLYDPSVEGLDIESVVEQCEQRHIPVYGMTTHIFAQVADTVHPQGVIAVVKIDTQPLHTFFAMGQCQNNCSDVVLIVDGVRDPGNLGTMIRTAAAVGARGVISLKGTVDFFHPKVVRSTMGALATIPVLETVVEELLQVAQEANVHLLGADAHATTSLYGADLRGPMGLVIGGEAQGITHALQERLATSFSLPMPGVTESLNAGVASSIMLYEALRQRLS</sequence>
<organism evidence="5 6">
    <name type="scientific">Sulfoacidibacillus ferrooxidans</name>
    <dbReference type="NCBI Taxonomy" id="2005001"/>
    <lineage>
        <taxon>Bacteria</taxon>
        <taxon>Bacillati</taxon>
        <taxon>Bacillota</taxon>
        <taxon>Bacilli</taxon>
        <taxon>Bacillales</taxon>
        <taxon>Alicyclobacillaceae</taxon>
        <taxon>Sulfoacidibacillus</taxon>
    </lineage>
</organism>
<evidence type="ECO:0000313" key="5">
    <source>
        <dbReference type="EMBL" id="MCI0182045.1"/>
    </source>
</evidence>
<dbReference type="Proteomes" id="UP001139263">
    <property type="component" value="Unassembled WGS sequence"/>
</dbReference>
<proteinExistence type="inferred from homology"/>
<accession>A0A9X1V777</accession>
<dbReference type="SMART" id="SM00967">
    <property type="entry name" value="SpoU_sub_bind"/>
    <property type="match status" value="1"/>
</dbReference>
<evidence type="ECO:0000259" key="4">
    <source>
        <dbReference type="SMART" id="SM00967"/>
    </source>
</evidence>
<gene>
    <name evidence="5" type="primary">aviRb</name>
    <name evidence="5" type="ORF">MM817_00296</name>
</gene>
<keyword evidence="2 5" id="KW-0489">Methyltransferase</keyword>
<dbReference type="InterPro" id="IPR013123">
    <property type="entry name" value="SpoU_subst-bd"/>
</dbReference>
<dbReference type="PANTHER" id="PTHR43191">
    <property type="entry name" value="RRNA METHYLTRANSFERASE 3"/>
    <property type="match status" value="1"/>
</dbReference>
<dbReference type="SUPFAM" id="SSF75217">
    <property type="entry name" value="alpha/beta knot"/>
    <property type="match status" value="1"/>
</dbReference>
<dbReference type="Gene3D" id="3.40.1280.10">
    <property type="match status" value="1"/>
</dbReference>
<dbReference type="EMBL" id="JALBUF010000001">
    <property type="protein sequence ID" value="MCI0182045.1"/>
    <property type="molecule type" value="Genomic_DNA"/>
</dbReference>
<dbReference type="Gene3D" id="3.30.1330.30">
    <property type="match status" value="1"/>
</dbReference>
<keyword evidence="6" id="KW-1185">Reference proteome</keyword>
<dbReference type="Pfam" id="PF00588">
    <property type="entry name" value="SpoU_methylase"/>
    <property type="match status" value="1"/>
</dbReference>
<dbReference type="SUPFAM" id="SSF55315">
    <property type="entry name" value="L30e-like"/>
    <property type="match status" value="1"/>
</dbReference>
<evidence type="ECO:0000313" key="6">
    <source>
        <dbReference type="Proteomes" id="UP001139263"/>
    </source>
</evidence>
<dbReference type="CDD" id="cd18095">
    <property type="entry name" value="SpoU-like_rRNA-MTase"/>
    <property type="match status" value="1"/>
</dbReference>
<dbReference type="GO" id="GO:0005737">
    <property type="term" value="C:cytoplasm"/>
    <property type="evidence" value="ECO:0007669"/>
    <property type="project" value="UniProtKB-ARBA"/>
</dbReference>
<comment type="similarity">
    <text evidence="1">Belongs to the class IV-like SAM-binding methyltransferase superfamily. RNA methyltransferase TrmH family.</text>
</comment>
<comment type="caution">
    <text evidence="5">The sequence shown here is derived from an EMBL/GenBank/DDBJ whole genome shotgun (WGS) entry which is preliminary data.</text>
</comment>
<dbReference type="GO" id="GO:0008173">
    <property type="term" value="F:RNA methyltransferase activity"/>
    <property type="evidence" value="ECO:0007669"/>
    <property type="project" value="InterPro"/>
</dbReference>
<dbReference type="PANTHER" id="PTHR43191:SF2">
    <property type="entry name" value="RRNA METHYLTRANSFERASE 3, MITOCHONDRIAL"/>
    <property type="match status" value="1"/>
</dbReference>
<dbReference type="InterPro" id="IPR029026">
    <property type="entry name" value="tRNA_m1G_MTases_N"/>
</dbReference>
<dbReference type="InterPro" id="IPR029064">
    <property type="entry name" value="Ribosomal_eL30-like_sf"/>
</dbReference>
<dbReference type="EC" id="2.1.1.208" evidence="5"/>
<evidence type="ECO:0000256" key="3">
    <source>
        <dbReference type="ARBA" id="ARBA00022679"/>
    </source>
</evidence>
<dbReference type="AlphaFoldDB" id="A0A9X1V777"/>
<dbReference type="Pfam" id="PF22435">
    <property type="entry name" value="MRM3-like_sub_bind"/>
    <property type="match status" value="1"/>
</dbReference>
<dbReference type="InterPro" id="IPR001537">
    <property type="entry name" value="SpoU_MeTrfase"/>
</dbReference>
<dbReference type="GO" id="GO:0032259">
    <property type="term" value="P:methylation"/>
    <property type="evidence" value="ECO:0007669"/>
    <property type="project" value="UniProtKB-KW"/>
</dbReference>